<name>A0A7J7YE14_MYOMY</name>
<accession>A0A7J7YE14</accession>
<organism evidence="2 3">
    <name type="scientific">Myotis myotis</name>
    <name type="common">Greater mouse-eared bat</name>
    <name type="synonym">Vespertilio myotis</name>
    <dbReference type="NCBI Taxonomy" id="51298"/>
    <lineage>
        <taxon>Eukaryota</taxon>
        <taxon>Metazoa</taxon>
        <taxon>Chordata</taxon>
        <taxon>Craniata</taxon>
        <taxon>Vertebrata</taxon>
        <taxon>Euteleostomi</taxon>
        <taxon>Mammalia</taxon>
        <taxon>Eutheria</taxon>
        <taxon>Laurasiatheria</taxon>
        <taxon>Chiroptera</taxon>
        <taxon>Yangochiroptera</taxon>
        <taxon>Vespertilionidae</taxon>
        <taxon>Myotis</taxon>
    </lineage>
</organism>
<reference evidence="2 3" key="1">
    <citation type="journal article" date="2020" name="Nature">
        <title>Six reference-quality genomes reveal evolution of bat adaptations.</title>
        <authorList>
            <person name="Jebb D."/>
            <person name="Huang Z."/>
            <person name="Pippel M."/>
            <person name="Hughes G.M."/>
            <person name="Lavrichenko K."/>
            <person name="Devanna P."/>
            <person name="Winkler S."/>
            <person name="Jermiin L.S."/>
            <person name="Skirmuntt E.C."/>
            <person name="Katzourakis A."/>
            <person name="Burkitt-Gray L."/>
            <person name="Ray D.A."/>
            <person name="Sullivan K.A.M."/>
            <person name="Roscito J.G."/>
            <person name="Kirilenko B.M."/>
            <person name="Davalos L.M."/>
            <person name="Corthals A.P."/>
            <person name="Power M.L."/>
            <person name="Jones G."/>
            <person name="Ransome R.D."/>
            <person name="Dechmann D.K.N."/>
            <person name="Locatelli A.G."/>
            <person name="Puechmaille S.J."/>
            <person name="Fedrigo O."/>
            <person name="Jarvis E.D."/>
            <person name="Hiller M."/>
            <person name="Vernes S.C."/>
            <person name="Myers E.W."/>
            <person name="Teeling E.C."/>
        </authorList>
    </citation>
    <scope>NUCLEOTIDE SEQUENCE [LARGE SCALE GENOMIC DNA]</scope>
    <source>
        <strain evidence="2">MMyoMyo1</strain>
        <tissue evidence="2">Flight muscle</tissue>
    </source>
</reference>
<dbReference type="AlphaFoldDB" id="A0A7J7YE14"/>
<gene>
    <name evidence="2" type="ORF">mMyoMyo1_011112</name>
</gene>
<evidence type="ECO:0000256" key="1">
    <source>
        <dbReference type="SAM" id="MobiDB-lite"/>
    </source>
</evidence>
<feature type="compositionally biased region" description="Basic and acidic residues" evidence="1">
    <location>
        <begin position="26"/>
        <end position="43"/>
    </location>
</feature>
<evidence type="ECO:0000313" key="3">
    <source>
        <dbReference type="Proteomes" id="UP000527355"/>
    </source>
</evidence>
<evidence type="ECO:0000313" key="2">
    <source>
        <dbReference type="EMBL" id="KAF6360159.1"/>
    </source>
</evidence>
<sequence>MPVSVSGPISGPGQRGRADQQLSPPDPERNRGGAAGEDRGEREATAYQQLPQRLQIRPCLSLCKPLLGPDPQPPWQSVLHHTGCSHCWVAVATQHLTPDVQLSLGLCRCYRPWLFIYIDNKTKT</sequence>
<protein>
    <submittedName>
        <fullName evidence="2">Uncharacterized protein</fullName>
    </submittedName>
</protein>
<comment type="caution">
    <text evidence="2">The sequence shown here is derived from an EMBL/GenBank/DDBJ whole genome shotgun (WGS) entry which is preliminary data.</text>
</comment>
<keyword evidence="3" id="KW-1185">Reference proteome</keyword>
<dbReference type="Proteomes" id="UP000527355">
    <property type="component" value="Unassembled WGS sequence"/>
</dbReference>
<proteinExistence type="predicted"/>
<feature type="region of interest" description="Disordered" evidence="1">
    <location>
        <begin position="1"/>
        <end position="43"/>
    </location>
</feature>
<dbReference type="EMBL" id="JABWUV010000004">
    <property type="protein sequence ID" value="KAF6360159.1"/>
    <property type="molecule type" value="Genomic_DNA"/>
</dbReference>